<dbReference type="EMBL" id="CP012333">
    <property type="protein sequence ID" value="AKU97363.1"/>
    <property type="molecule type" value="Genomic_DNA"/>
</dbReference>
<name>A0A0K1PV04_9BACT</name>
<keyword evidence="2 4" id="KW-0479">Metal-binding</keyword>
<evidence type="ECO:0000256" key="4">
    <source>
        <dbReference type="PROSITE-ProRule" id="PRU00433"/>
    </source>
</evidence>
<keyword evidence="7" id="KW-1185">Reference proteome</keyword>
<reference evidence="6 7" key="1">
    <citation type="submission" date="2015-08" db="EMBL/GenBank/DDBJ databases">
        <authorList>
            <person name="Babu N.S."/>
            <person name="Beckwith C.J."/>
            <person name="Beseler K.G."/>
            <person name="Brison A."/>
            <person name="Carone J.V."/>
            <person name="Caskin T.P."/>
            <person name="Diamond M."/>
            <person name="Durham M.E."/>
            <person name="Foxe J.M."/>
            <person name="Go M."/>
            <person name="Henderson B.A."/>
            <person name="Jones I.B."/>
            <person name="McGettigan J.A."/>
            <person name="Micheletti S.J."/>
            <person name="Nasrallah M.E."/>
            <person name="Ortiz D."/>
            <person name="Piller C.R."/>
            <person name="Privatt S.R."/>
            <person name="Schneider S.L."/>
            <person name="Sharp S."/>
            <person name="Smith T.C."/>
            <person name="Stanton J.D."/>
            <person name="Ullery H.E."/>
            <person name="Wilson R.J."/>
            <person name="Serrano M.G."/>
            <person name="Buck G."/>
            <person name="Lee V."/>
            <person name="Wang Y."/>
            <person name="Carvalho R."/>
            <person name="Voegtly L."/>
            <person name="Shi R."/>
            <person name="Duckworth R."/>
            <person name="Johnson A."/>
            <person name="Loviza R."/>
            <person name="Walstead R."/>
            <person name="Shah Z."/>
            <person name="Kiflezghi M."/>
            <person name="Wade K."/>
            <person name="Ball S.L."/>
            <person name="Bradley K.W."/>
            <person name="Asai D.J."/>
            <person name="Bowman C.A."/>
            <person name="Russell D.A."/>
            <person name="Pope W.H."/>
            <person name="Jacobs-Sera D."/>
            <person name="Hendrix R.W."/>
            <person name="Hatfull G.F."/>
        </authorList>
    </citation>
    <scope>NUCLEOTIDE SEQUENCE [LARGE SCALE GENOMIC DNA]</scope>
    <source>
        <strain evidence="6 7">DSM 27648</strain>
    </source>
</reference>
<keyword evidence="6" id="KW-0560">Oxidoreductase</keyword>
<dbReference type="InterPro" id="IPR036909">
    <property type="entry name" value="Cyt_c-like_dom_sf"/>
</dbReference>
<proteinExistence type="predicted"/>
<dbReference type="Pfam" id="PF00034">
    <property type="entry name" value="Cytochrom_C"/>
    <property type="match status" value="1"/>
</dbReference>
<dbReference type="PANTHER" id="PTHR30600">
    <property type="entry name" value="CYTOCHROME C PEROXIDASE-RELATED"/>
    <property type="match status" value="1"/>
</dbReference>
<evidence type="ECO:0000256" key="2">
    <source>
        <dbReference type="ARBA" id="ARBA00022723"/>
    </source>
</evidence>
<dbReference type="InterPro" id="IPR009056">
    <property type="entry name" value="Cyt_c-like_dom"/>
</dbReference>
<evidence type="ECO:0000313" key="7">
    <source>
        <dbReference type="Proteomes" id="UP000064967"/>
    </source>
</evidence>
<keyword evidence="3 4" id="KW-0408">Iron</keyword>
<dbReference type="Gene3D" id="1.10.760.10">
    <property type="entry name" value="Cytochrome c-like domain"/>
    <property type="match status" value="1"/>
</dbReference>
<sequence>MQAFQFSIFSDPRLADLRDPNAPLHNKLVNDAFYTVNAQTKEQRRGRDVFEKNCMTCHNTPNVFNNLTNTEALGNGVRPPNFPTFAPAVPQLRGVKDAGPYFHDNSMATLEDVVDYFNSDEYNRSADGKNFPIHMSRKERSDLLEFLQIL</sequence>
<dbReference type="Proteomes" id="UP000064967">
    <property type="component" value="Chromosome"/>
</dbReference>
<dbReference type="KEGG" id="llu:AKJ09_04027"/>
<dbReference type="InterPro" id="IPR051395">
    <property type="entry name" value="Cytochrome_c_Peroxidase/MauG"/>
</dbReference>
<dbReference type="OrthoDB" id="9805202at2"/>
<dbReference type="RefSeq" id="WP_146648510.1">
    <property type="nucleotide sequence ID" value="NZ_CP012333.1"/>
</dbReference>
<evidence type="ECO:0000259" key="5">
    <source>
        <dbReference type="PROSITE" id="PS51007"/>
    </source>
</evidence>
<dbReference type="GO" id="GO:0004130">
    <property type="term" value="F:cytochrome-c peroxidase activity"/>
    <property type="evidence" value="ECO:0007669"/>
    <property type="project" value="TreeGrafter"/>
</dbReference>
<evidence type="ECO:0000256" key="1">
    <source>
        <dbReference type="ARBA" id="ARBA00022617"/>
    </source>
</evidence>
<dbReference type="AlphaFoldDB" id="A0A0K1PV04"/>
<gene>
    <name evidence="6" type="ORF">AKJ09_04027</name>
</gene>
<organism evidence="6 7">
    <name type="scientific">Labilithrix luteola</name>
    <dbReference type="NCBI Taxonomy" id="1391654"/>
    <lineage>
        <taxon>Bacteria</taxon>
        <taxon>Pseudomonadati</taxon>
        <taxon>Myxococcota</taxon>
        <taxon>Polyangia</taxon>
        <taxon>Polyangiales</taxon>
        <taxon>Labilitrichaceae</taxon>
        <taxon>Labilithrix</taxon>
    </lineage>
</organism>
<keyword evidence="6" id="KW-0575">Peroxidase</keyword>
<feature type="domain" description="Cytochrome c" evidence="5">
    <location>
        <begin position="41"/>
        <end position="150"/>
    </location>
</feature>
<protein>
    <submittedName>
        <fullName evidence="6">Di-heme cytochrome c peroxidase family protein</fullName>
    </submittedName>
</protein>
<dbReference type="GO" id="GO:0009055">
    <property type="term" value="F:electron transfer activity"/>
    <property type="evidence" value="ECO:0007669"/>
    <property type="project" value="InterPro"/>
</dbReference>
<dbReference type="GO" id="GO:0046872">
    <property type="term" value="F:metal ion binding"/>
    <property type="evidence" value="ECO:0007669"/>
    <property type="project" value="UniProtKB-KW"/>
</dbReference>
<accession>A0A0K1PV04</accession>
<evidence type="ECO:0000313" key="6">
    <source>
        <dbReference type="EMBL" id="AKU97363.1"/>
    </source>
</evidence>
<dbReference type="SUPFAM" id="SSF46626">
    <property type="entry name" value="Cytochrome c"/>
    <property type="match status" value="1"/>
</dbReference>
<dbReference type="PROSITE" id="PS51007">
    <property type="entry name" value="CYTC"/>
    <property type="match status" value="1"/>
</dbReference>
<evidence type="ECO:0000256" key="3">
    <source>
        <dbReference type="ARBA" id="ARBA00023004"/>
    </source>
</evidence>
<keyword evidence="1 4" id="KW-0349">Heme</keyword>
<dbReference type="GO" id="GO:0020037">
    <property type="term" value="F:heme binding"/>
    <property type="evidence" value="ECO:0007669"/>
    <property type="project" value="InterPro"/>
</dbReference>
<dbReference type="STRING" id="1391654.AKJ09_04027"/>